<dbReference type="GO" id="GO:0030246">
    <property type="term" value="F:carbohydrate binding"/>
    <property type="evidence" value="ECO:0007669"/>
    <property type="project" value="InterPro"/>
</dbReference>
<name>A0A2P1PR32_9GAMM</name>
<keyword evidence="1" id="KW-0812">Transmembrane</keyword>
<dbReference type="KEGG" id="xba:C7S18_08705"/>
<keyword evidence="1" id="KW-1133">Transmembrane helix</keyword>
<protein>
    <recommendedName>
        <fullName evidence="4">TonB-dependent receptor</fullName>
    </recommendedName>
</protein>
<evidence type="ECO:0008006" key="4">
    <source>
        <dbReference type="Google" id="ProtNLM"/>
    </source>
</evidence>
<dbReference type="OrthoDB" id="9768147at2"/>
<evidence type="ECO:0000256" key="1">
    <source>
        <dbReference type="SAM" id="Phobius"/>
    </source>
</evidence>
<dbReference type="SUPFAM" id="SSF49452">
    <property type="entry name" value="Starch-binding domain-like"/>
    <property type="match status" value="1"/>
</dbReference>
<dbReference type="EMBL" id="CP027860">
    <property type="protein sequence ID" value="AVP97268.1"/>
    <property type="molecule type" value="Genomic_DNA"/>
</dbReference>
<reference evidence="2 3" key="2">
    <citation type="submission" date="2018-03" db="EMBL/GenBank/DDBJ databases">
        <authorList>
            <person name="Keele B.F."/>
        </authorList>
    </citation>
    <scope>NUCLEOTIDE SEQUENCE [LARGE SCALE GENOMIC DNA]</scope>
    <source>
        <strain evidence="2 3">D13</strain>
    </source>
</reference>
<accession>A0A2P1PR32</accession>
<dbReference type="Pfam" id="PF13620">
    <property type="entry name" value="CarboxypepD_reg"/>
    <property type="match status" value="1"/>
</dbReference>
<keyword evidence="1" id="KW-0472">Membrane</keyword>
<dbReference type="InterPro" id="IPR013784">
    <property type="entry name" value="Carb-bd-like_fold"/>
</dbReference>
<feature type="transmembrane region" description="Helical" evidence="1">
    <location>
        <begin position="27"/>
        <end position="45"/>
    </location>
</feature>
<dbReference type="AlphaFoldDB" id="A0A2P1PR32"/>
<sequence length="150" mass="16083">MPQHKTGCLPLCCDQSRRPIDAMNTRTLWKILVALALWALFAVPITHAQLQSGNLFVSVADESGQALPGVTVTISGPTPPQIQVTNAEGQARYLDLAPGSYSLKAELEGFSTLNYPNIEINVGGNTSIEVTMSPIIDEVIVPDETPEPAK</sequence>
<keyword evidence="3" id="KW-1185">Reference proteome</keyword>
<evidence type="ECO:0000313" key="3">
    <source>
        <dbReference type="Proteomes" id="UP000241074"/>
    </source>
</evidence>
<gene>
    <name evidence="2" type="ORF">C7S18_08705</name>
</gene>
<organism evidence="2 3">
    <name type="scientific">Ahniella affigens</name>
    <dbReference type="NCBI Taxonomy" id="2021234"/>
    <lineage>
        <taxon>Bacteria</taxon>
        <taxon>Pseudomonadati</taxon>
        <taxon>Pseudomonadota</taxon>
        <taxon>Gammaproteobacteria</taxon>
        <taxon>Lysobacterales</taxon>
        <taxon>Rhodanobacteraceae</taxon>
        <taxon>Ahniella</taxon>
    </lineage>
</organism>
<reference evidence="2 3" key="1">
    <citation type="submission" date="2018-03" db="EMBL/GenBank/DDBJ databases">
        <title>Ahniella affigens gen. nov., sp. nov., a gammaproteobacterium isolated from sandy soil near a stream.</title>
        <authorList>
            <person name="Ko Y."/>
            <person name="Kim J.-H."/>
        </authorList>
    </citation>
    <scope>NUCLEOTIDE SEQUENCE [LARGE SCALE GENOMIC DNA]</scope>
    <source>
        <strain evidence="2 3">D13</strain>
    </source>
</reference>
<dbReference type="Gene3D" id="2.60.40.1120">
    <property type="entry name" value="Carboxypeptidase-like, regulatory domain"/>
    <property type="match status" value="1"/>
</dbReference>
<evidence type="ECO:0000313" key="2">
    <source>
        <dbReference type="EMBL" id="AVP97268.1"/>
    </source>
</evidence>
<dbReference type="Proteomes" id="UP000241074">
    <property type="component" value="Chromosome"/>
</dbReference>
<proteinExistence type="predicted"/>